<protein>
    <submittedName>
        <fullName evidence="3">Putative membrane protein</fullName>
    </submittedName>
</protein>
<accession>A0A853DET8</accession>
<feature type="transmembrane region" description="Helical" evidence="2">
    <location>
        <begin position="149"/>
        <end position="168"/>
    </location>
</feature>
<dbReference type="Proteomes" id="UP000571817">
    <property type="component" value="Unassembled WGS sequence"/>
</dbReference>
<evidence type="ECO:0000313" key="4">
    <source>
        <dbReference type="Proteomes" id="UP000571817"/>
    </source>
</evidence>
<dbReference type="InterPro" id="IPR019286">
    <property type="entry name" value="DUF2339_TM"/>
</dbReference>
<comment type="caution">
    <text evidence="3">The sequence shown here is derived from an EMBL/GenBank/DDBJ whole genome shotgun (WGS) entry which is preliminary data.</text>
</comment>
<dbReference type="Pfam" id="PF10101">
    <property type="entry name" value="DUF2339"/>
    <property type="match status" value="1"/>
</dbReference>
<feature type="transmembrane region" description="Helical" evidence="2">
    <location>
        <begin position="522"/>
        <end position="545"/>
    </location>
</feature>
<feature type="transmembrane region" description="Helical" evidence="2">
    <location>
        <begin position="299"/>
        <end position="318"/>
    </location>
</feature>
<keyword evidence="2" id="KW-1133">Transmembrane helix</keyword>
<feature type="compositionally biased region" description="Polar residues" evidence="1">
    <location>
        <begin position="52"/>
        <end position="64"/>
    </location>
</feature>
<keyword evidence="4" id="KW-1185">Reference proteome</keyword>
<feature type="transmembrane region" description="Helical" evidence="2">
    <location>
        <begin position="330"/>
        <end position="347"/>
    </location>
</feature>
<dbReference type="AlphaFoldDB" id="A0A853DET8"/>
<feature type="transmembrane region" description="Helical" evidence="2">
    <location>
        <begin position="464"/>
        <end position="481"/>
    </location>
</feature>
<organism evidence="3 4">
    <name type="scientific">Allobranchiibius huperziae</name>
    <dbReference type="NCBI Taxonomy" id="1874116"/>
    <lineage>
        <taxon>Bacteria</taxon>
        <taxon>Bacillati</taxon>
        <taxon>Actinomycetota</taxon>
        <taxon>Actinomycetes</taxon>
        <taxon>Micrococcales</taxon>
        <taxon>Dermacoccaceae</taxon>
        <taxon>Allobranchiibius</taxon>
    </lineage>
</organism>
<dbReference type="PANTHER" id="PTHR38434">
    <property type="entry name" value="BLL2549 PROTEIN"/>
    <property type="match status" value="1"/>
</dbReference>
<name>A0A853DET8_9MICO</name>
<keyword evidence="2" id="KW-0472">Membrane</keyword>
<sequence length="623" mass="63139">MNTPQLPTPSRDTQPTQPTPPADGRPPAVFHAAGGPGPQRAPFPLNAGGGISAQSYVGASNSQPHAGPQQPYASRPHQQPYAAGPQMPGGGYPPPPPTIPPPPRTPWWQRDGVISRLLAGLGVLITLIGVVMMLVLAAQAGYFGPAARVGAGSALSVVLIAAGVRLFGRTGGRTGAVALATTGFAGLFMVVVATTDYYHWLSPIAGLALAGSVATGAVTLSTYWRSQPMTVLAFLAIVGLAPFITGDVNLELVGFLLLLQAAGIVPEKLRGWVTVGPVRTIPVVLALLVAEVFHDGDHFVLRIVAAATCAALDLVAVLLPRGKGADPVGALVYAVASLPFLVAIPMIERPWSILAAAVLATVTVAALVIARPVGAFTLSAAAVVASIAGLEVCVTTTRGHLLPALIAVVALGLLAAAHQQRSLPVWGIGTFFAILAVGVQADLVHPAVAWDAAYAARTTGPTDALAGLVVLAAVLGTLWSARRVTSGPAQLPLLLIAPVPAFWSLLVTVLTFGAGVGGEGGYHAAQLVVSAALMAGAMAALALGLRSTTNTAGLTVAGLGLVAAALAKLFLYDLAALDGLVRAGSFMAVGLLLLAAGTRYAQAVARRTPDESTDAEVPLQPVG</sequence>
<feature type="transmembrane region" description="Helical" evidence="2">
    <location>
        <begin position="552"/>
        <end position="571"/>
    </location>
</feature>
<feature type="transmembrane region" description="Helical" evidence="2">
    <location>
        <begin position="493"/>
        <end position="516"/>
    </location>
</feature>
<feature type="transmembrane region" description="Helical" evidence="2">
    <location>
        <begin position="583"/>
        <end position="601"/>
    </location>
</feature>
<feature type="transmembrane region" description="Helical" evidence="2">
    <location>
        <begin position="117"/>
        <end position="143"/>
    </location>
</feature>
<feature type="transmembrane region" description="Helical" evidence="2">
    <location>
        <begin position="175"/>
        <end position="194"/>
    </location>
</feature>
<dbReference type="PANTHER" id="PTHR38434:SF1">
    <property type="entry name" value="BLL2549 PROTEIN"/>
    <property type="match status" value="1"/>
</dbReference>
<gene>
    <name evidence="3" type="ORF">HNR15_002955</name>
</gene>
<reference evidence="3 4" key="1">
    <citation type="submission" date="2020-07" db="EMBL/GenBank/DDBJ databases">
        <title>Sequencing the genomes of 1000 actinobacteria strains.</title>
        <authorList>
            <person name="Klenk H.-P."/>
        </authorList>
    </citation>
    <scope>NUCLEOTIDE SEQUENCE [LARGE SCALE GENOMIC DNA]</scope>
    <source>
        <strain evidence="3 4">DSM 29531</strain>
    </source>
</reference>
<feature type="transmembrane region" description="Helical" evidence="2">
    <location>
        <begin position="231"/>
        <end position="259"/>
    </location>
</feature>
<feature type="transmembrane region" description="Helical" evidence="2">
    <location>
        <begin position="423"/>
        <end position="444"/>
    </location>
</feature>
<feature type="region of interest" description="Disordered" evidence="1">
    <location>
        <begin position="1"/>
        <end position="106"/>
    </location>
</feature>
<proteinExistence type="predicted"/>
<feature type="transmembrane region" description="Helical" evidence="2">
    <location>
        <begin position="200"/>
        <end position="224"/>
    </location>
</feature>
<evidence type="ECO:0000313" key="3">
    <source>
        <dbReference type="EMBL" id="NYJ75992.1"/>
    </source>
</evidence>
<evidence type="ECO:0000256" key="1">
    <source>
        <dbReference type="SAM" id="MobiDB-lite"/>
    </source>
</evidence>
<feature type="transmembrane region" description="Helical" evidence="2">
    <location>
        <begin position="399"/>
        <end position="416"/>
    </location>
</feature>
<dbReference type="EMBL" id="JACCFW010000001">
    <property type="protein sequence ID" value="NYJ75992.1"/>
    <property type="molecule type" value="Genomic_DNA"/>
</dbReference>
<dbReference type="RefSeq" id="WP_179483098.1">
    <property type="nucleotide sequence ID" value="NZ_JACCFW010000001.1"/>
</dbReference>
<feature type="transmembrane region" description="Helical" evidence="2">
    <location>
        <begin position="354"/>
        <end position="387"/>
    </location>
</feature>
<evidence type="ECO:0000256" key="2">
    <source>
        <dbReference type="SAM" id="Phobius"/>
    </source>
</evidence>
<feature type="compositionally biased region" description="Pro residues" evidence="1">
    <location>
        <begin position="91"/>
        <end position="105"/>
    </location>
</feature>
<keyword evidence="2" id="KW-0812">Transmembrane</keyword>